<dbReference type="EMBL" id="JAWDJW010002247">
    <property type="protein sequence ID" value="KAK3078050.1"/>
    <property type="molecule type" value="Genomic_DNA"/>
</dbReference>
<organism evidence="1 2">
    <name type="scientific">Coniosporium uncinatum</name>
    <dbReference type="NCBI Taxonomy" id="93489"/>
    <lineage>
        <taxon>Eukaryota</taxon>
        <taxon>Fungi</taxon>
        <taxon>Dikarya</taxon>
        <taxon>Ascomycota</taxon>
        <taxon>Pezizomycotina</taxon>
        <taxon>Dothideomycetes</taxon>
        <taxon>Dothideomycetes incertae sedis</taxon>
        <taxon>Coniosporium</taxon>
    </lineage>
</organism>
<sequence>ERLETFNFTELFSVGNATTSPAMKASEAFREFLTNFYCRKYRAWPPSSKSDTRWLSRDILHRLQRDFGAIYDYLVDRDIVWDPTEERHTRKWEMISTKHRPDGAFNADAHGIPLTDMLVSFDYKHNFKHIPHPFPLLPWSPKQSPHRVAEETKKSKPSSFLSNLKRSKPAPAAAAPAKDLKEQHQLSLALNGATNINKLDGSPVLDLENPILDALIEDEKALHLSASSSSSSSSSISSSISPAEARLGRWVLLYGILQTLSTVSVDVEGLRHTEGCAYMLSCGLEGCPPWRVPGRDAEGVEWARHGFGEAGQERSYCWVTPLRWGGGGRGSGDEVVGGGGGARAGHQGTETSQHRPRPRYTQLQAPRMIPDRCSGYAASIQRHGYHYGYATNTRPDGAPVVTPGFAPEDLVDEVSELEGRSIIRVGGDISSPASLAFPSQQQQQQQRQYKALDLRKDEKEKEKGYIYGQSPNIVMFPPPPPPPPPPPAEEKTLGKGDGVLRPDVPTRSARRKGMIGIRDGFGLGDGRVSGVEEYG</sequence>
<keyword evidence="2" id="KW-1185">Reference proteome</keyword>
<accession>A0ACC3DN70</accession>
<evidence type="ECO:0000313" key="2">
    <source>
        <dbReference type="Proteomes" id="UP001186974"/>
    </source>
</evidence>
<proteinExistence type="predicted"/>
<reference evidence="1" key="1">
    <citation type="submission" date="2024-09" db="EMBL/GenBank/DDBJ databases">
        <title>Black Yeasts Isolated from many extreme environments.</title>
        <authorList>
            <person name="Coleine C."/>
            <person name="Stajich J.E."/>
            <person name="Selbmann L."/>
        </authorList>
    </citation>
    <scope>NUCLEOTIDE SEQUENCE</scope>
    <source>
        <strain evidence="1">CCFEE 5737</strain>
    </source>
</reference>
<evidence type="ECO:0000313" key="1">
    <source>
        <dbReference type="EMBL" id="KAK3078050.1"/>
    </source>
</evidence>
<gene>
    <name evidence="1" type="ORF">LTS18_008561</name>
</gene>
<feature type="non-terminal residue" evidence="1">
    <location>
        <position position="1"/>
    </location>
</feature>
<dbReference type="Proteomes" id="UP001186974">
    <property type="component" value="Unassembled WGS sequence"/>
</dbReference>
<name>A0ACC3DN70_9PEZI</name>
<comment type="caution">
    <text evidence="1">The sequence shown here is derived from an EMBL/GenBank/DDBJ whole genome shotgun (WGS) entry which is preliminary data.</text>
</comment>
<protein>
    <submittedName>
        <fullName evidence="1">Uncharacterized protein</fullName>
    </submittedName>
</protein>